<evidence type="ECO:0000313" key="3">
    <source>
        <dbReference type="Proteomes" id="UP000683246"/>
    </source>
</evidence>
<gene>
    <name evidence="2" type="ORF">HZI73_24010</name>
</gene>
<name>A0A8J8MP61_9FIRM</name>
<accession>A0A8J8MP61</accession>
<dbReference type="InterPro" id="IPR001455">
    <property type="entry name" value="TusA-like"/>
</dbReference>
<organism evidence="2 3">
    <name type="scientific">Vallitalea pronyensis</name>
    <dbReference type="NCBI Taxonomy" id="1348613"/>
    <lineage>
        <taxon>Bacteria</taxon>
        <taxon>Bacillati</taxon>
        <taxon>Bacillota</taxon>
        <taxon>Clostridia</taxon>
        <taxon>Lachnospirales</taxon>
        <taxon>Vallitaleaceae</taxon>
        <taxon>Vallitalea</taxon>
    </lineage>
</organism>
<feature type="domain" description="UPF0033" evidence="1">
    <location>
        <begin position="4"/>
        <end position="28"/>
    </location>
</feature>
<proteinExistence type="predicted"/>
<dbReference type="CDD" id="cd00291">
    <property type="entry name" value="SirA_YedF_YeeD"/>
    <property type="match status" value="1"/>
</dbReference>
<reference evidence="2" key="1">
    <citation type="submission" date="2020-07" db="EMBL/GenBank/DDBJ databases">
        <title>Vallitalea pronyensis genome.</title>
        <authorList>
            <person name="Postec A."/>
        </authorList>
    </citation>
    <scope>NUCLEOTIDE SEQUENCE</scope>
    <source>
        <strain evidence="2">FatNI3</strain>
    </source>
</reference>
<evidence type="ECO:0000259" key="1">
    <source>
        <dbReference type="PROSITE" id="PS01148"/>
    </source>
</evidence>
<dbReference type="Proteomes" id="UP000683246">
    <property type="component" value="Chromosome"/>
</dbReference>
<dbReference type="InterPro" id="IPR036868">
    <property type="entry name" value="TusA-like_sf"/>
</dbReference>
<dbReference type="PROSITE" id="PS01148">
    <property type="entry name" value="UPF0033"/>
    <property type="match status" value="1"/>
</dbReference>
<dbReference type="SUPFAM" id="SSF64307">
    <property type="entry name" value="SirA-like"/>
    <property type="match status" value="1"/>
</dbReference>
<dbReference type="AlphaFoldDB" id="A0A8J8MP61"/>
<evidence type="ECO:0000313" key="2">
    <source>
        <dbReference type="EMBL" id="QUI25171.1"/>
    </source>
</evidence>
<sequence>MEKIDCFGDYCPIPLLKAKKELQQIASGESFMLVTDHSCVIESLKDYFGKSDCSYICDEVINGVWEITVTKP</sequence>
<dbReference type="RefSeq" id="WP_212695871.1">
    <property type="nucleotide sequence ID" value="NZ_CP058649.1"/>
</dbReference>
<dbReference type="KEGG" id="vpy:HZI73_24010"/>
<dbReference type="Pfam" id="PF01206">
    <property type="entry name" value="TusA"/>
    <property type="match status" value="1"/>
</dbReference>
<dbReference type="Gene3D" id="3.30.110.40">
    <property type="entry name" value="TusA-like domain"/>
    <property type="match status" value="1"/>
</dbReference>
<dbReference type="EMBL" id="CP058649">
    <property type="protein sequence ID" value="QUI25171.1"/>
    <property type="molecule type" value="Genomic_DNA"/>
</dbReference>
<protein>
    <submittedName>
        <fullName evidence="2">Sulfurtransferase TusA family protein</fullName>
    </submittedName>
</protein>
<keyword evidence="3" id="KW-1185">Reference proteome</keyword>